<dbReference type="InterPro" id="IPR050204">
    <property type="entry name" value="AraC_XylS_family_regulators"/>
</dbReference>
<dbReference type="InterPro" id="IPR018062">
    <property type="entry name" value="HTH_AraC-typ_CS"/>
</dbReference>
<comment type="caution">
    <text evidence="6">The sequence shown here is derived from an EMBL/GenBank/DDBJ whole genome shotgun (WGS) entry which is preliminary data.</text>
</comment>
<sequence>MIVNLYDMVILIRKTGVVVKMAISAVDVRLCGHSRHREPFKQEYKNGLDTYIIRLQLEGTCQALVDGRMTDLMPGDLLLCKPGDPYELRIGAPGEARVKPSGDYFMMCAGAGMDEWWAEKERPTLRKIAEDERIKAAWHQLFLEKRRLDGGHPELISLIVRTLLLLLDRALEEAPPAQSAAAFHAIRMRNFVEENASKPLRLEEIAGHAGLSVSRAVHLFKAFFGMSAIQYVQQLRLAHAVNLLEHSVLSLEQIAYETGLGSYTYFHRVFRAAYGISPGVYRKRRTRDD</sequence>
<organism evidence="6 7">
    <name type="scientific">Cohnella cellulosilytica</name>
    <dbReference type="NCBI Taxonomy" id="986710"/>
    <lineage>
        <taxon>Bacteria</taxon>
        <taxon>Bacillati</taxon>
        <taxon>Bacillota</taxon>
        <taxon>Bacilli</taxon>
        <taxon>Bacillales</taxon>
        <taxon>Paenibacillaceae</taxon>
        <taxon>Cohnella</taxon>
    </lineage>
</organism>
<dbReference type="Pfam" id="PF12833">
    <property type="entry name" value="HTH_18"/>
    <property type="match status" value="1"/>
</dbReference>
<keyword evidence="4" id="KW-0804">Transcription</keyword>
<keyword evidence="3" id="KW-0010">Activator</keyword>
<dbReference type="Pfam" id="PF02311">
    <property type="entry name" value="AraC_binding"/>
    <property type="match status" value="1"/>
</dbReference>
<dbReference type="SUPFAM" id="SSF46689">
    <property type="entry name" value="Homeodomain-like"/>
    <property type="match status" value="2"/>
</dbReference>
<evidence type="ECO:0000256" key="3">
    <source>
        <dbReference type="ARBA" id="ARBA00023159"/>
    </source>
</evidence>
<dbReference type="Gene3D" id="1.10.10.60">
    <property type="entry name" value="Homeodomain-like"/>
    <property type="match status" value="2"/>
</dbReference>
<keyword evidence="2" id="KW-0238">DNA-binding</keyword>
<keyword evidence="7" id="KW-1185">Reference proteome</keyword>
<dbReference type="PANTHER" id="PTHR46796:SF6">
    <property type="entry name" value="ARAC SUBFAMILY"/>
    <property type="match status" value="1"/>
</dbReference>
<protein>
    <submittedName>
        <fullName evidence="6">AraC family transcriptional regulator</fullName>
    </submittedName>
</protein>
<evidence type="ECO:0000256" key="1">
    <source>
        <dbReference type="ARBA" id="ARBA00023015"/>
    </source>
</evidence>
<evidence type="ECO:0000259" key="5">
    <source>
        <dbReference type="PROSITE" id="PS01124"/>
    </source>
</evidence>
<evidence type="ECO:0000313" key="6">
    <source>
        <dbReference type="EMBL" id="MFC7149853.1"/>
    </source>
</evidence>
<feature type="domain" description="HTH araC/xylS-type" evidence="5">
    <location>
        <begin position="186"/>
        <end position="284"/>
    </location>
</feature>
<proteinExistence type="predicted"/>
<evidence type="ECO:0000256" key="2">
    <source>
        <dbReference type="ARBA" id="ARBA00023125"/>
    </source>
</evidence>
<dbReference type="PROSITE" id="PS00041">
    <property type="entry name" value="HTH_ARAC_FAMILY_1"/>
    <property type="match status" value="1"/>
</dbReference>
<dbReference type="SUPFAM" id="SSF51215">
    <property type="entry name" value="Regulatory protein AraC"/>
    <property type="match status" value="1"/>
</dbReference>
<keyword evidence="1" id="KW-0805">Transcription regulation</keyword>
<name>A0ABW2FA13_9BACL</name>
<dbReference type="RefSeq" id="WP_378107303.1">
    <property type="nucleotide sequence ID" value="NZ_JBHSUP010000026.1"/>
</dbReference>
<dbReference type="InterPro" id="IPR003313">
    <property type="entry name" value="AraC-bd"/>
</dbReference>
<dbReference type="SMART" id="SM00342">
    <property type="entry name" value="HTH_ARAC"/>
    <property type="match status" value="1"/>
</dbReference>
<dbReference type="Proteomes" id="UP001596378">
    <property type="component" value="Unassembled WGS sequence"/>
</dbReference>
<accession>A0ABW2FA13</accession>
<evidence type="ECO:0000313" key="7">
    <source>
        <dbReference type="Proteomes" id="UP001596378"/>
    </source>
</evidence>
<dbReference type="EMBL" id="JBHTAI010000008">
    <property type="protein sequence ID" value="MFC7149853.1"/>
    <property type="molecule type" value="Genomic_DNA"/>
</dbReference>
<dbReference type="InterPro" id="IPR009057">
    <property type="entry name" value="Homeodomain-like_sf"/>
</dbReference>
<dbReference type="PANTHER" id="PTHR46796">
    <property type="entry name" value="HTH-TYPE TRANSCRIPTIONAL ACTIVATOR RHAS-RELATED"/>
    <property type="match status" value="1"/>
</dbReference>
<reference evidence="7" key="1">
    <citation type="journal article" date="2019" name="Int. J. Syst. Evol. Microbiol.">
        <title>The Global Catalogue of Microorganisms (GCM) 10K type strain sequencing project: providing services to taxonomists for standard genome sequencing and annotation.</title>
        <authorList>
            <consortium name="The Broad Institute Genomics Platform"/>
            <consortium name="The Broad Institute Genome Sequencing Center for Infectious Disease"/>
            <person name="Wu L."/>
            <person name="Ma J."/>
        </authorList>
    </citation>
    <scope>NUCLEOTIDE SEQUENCE [LARGE SCALE GENOMIC DNA]</scope>
    <source>
        <strain evidence="7">KCTC 12907</strain>
    </source>
</reference>
<dbReference type="InterPro" id="IPR037923">
    <property type="entry name" value="HTH-like"/>
</dbReference>
<gene>
    <name evidence="6" type="ORF">ACFQMJ_15110</name>
</gene>
<dbReference type="PROSITE" id="PS01124">
    <property type="entry name" value="HTH_ARAC_FAMILY_2"/>
    <property type="match status" value="1"/>
</dbReference>
<evidence type="ECO:0000256" key="4">
    <source>
        <dbReference type="ARBA" id="ARBA00023163"/>
    </source>
</evidence>
<dbReference type="InterPro" id="IPR018060">
    <property type="entry name" value="HTH_AraC"/>
</dbReference>